<dbReference type="SUPFAM" id="SSF57997">
    <property type="entry name" value="Tropomyosin"/>
    <property type="match status" value="1"/>
</dbReference>
<feature type="region of interest" description="Disordered" evidence="1">
    <location>
        <begin position="477"/>
        <end position="575"/>
    </location>
</feature>
<evidence type="ECO:0000256" key="2">
    <source>
        <dbReference type="SAM" id="Phobius"/>
    </source>
</evidence>
<evidence type="ECO:0000313" key="3">
    <source>
        <dbReference type="EMBL" id="OQN96725.1"/>
    </source>
</evidence>
<feature type="compositionally biased region" description="Polar residues" evidence="1">
    <location>
        <begin position="151"/>
        <end position="168"/>
    </location>
</feature>
<feature type="compositionally biased region" description="Polar residues" evidence="1">
    <location>
        <begin position="380"/>
        <end position="389"/>
    </location>
</feature>
<sequence>MSGNPWSPSDDTEDPKNFTWYALDHPSIKPPTQLDIIYDDNNNPTRWRHDHKWYHITTVPTTIYIIRSKDCTQWRRMTKNEVRRKGEKKTGQLEYEADYKNRHGHFPNQTARYPNCRACKHEDAGKGLYVPEAENGVDDAKTGDPGKSNAADGSSQSNNDGMSETTSHGSAGEASKGGDGGDGRRKNGGNGKAKGKGKESKDGGSARSLSPVKKAQSGSAASSRIGSPAPSVKRDSVADGVATWQPSKKMAKDSSTKEGSNGASKVPVAAKKPDGAFAAAVEEGRRMEEDAVPDNRDAKERRRIEQIEADHTSMMRDWNETNVANQKLKDTLEENEKEMGRIRRENTEMTKRAEESEKAREEAEGKATQVEKDLGEVKRTGSTTQSALTKTEKDVNELKSELKDTAEALEEKIDAYNKAYDRNEVLQEQLQQFEDQTEALEAMTTERDQAIENLRITDEKLEALFVGTAKDLSLEEKLKHLHEQQEAKHSRSESRTPSERSLPSLPKRRPGTQRHVSLADELAGVGEDGNEDQDEQDDGEDHGAQDAQAPLHRPQSPQAAQPHLQIPPLQTLGFSGIISQETVPVPPRAPEPQTLSFSNIISQETAPVQHQAPPKPALSLGAIISQAILPKKAKLSPKPQDPTPPATAVPEQPVTDAKPPPPTYADALNSPFSTNQLSPTGQPQPQQTKTYVNIASSPITAEQAKDATLDQPQVKIVQIEGPTKYLEIVPPFDWLYWAIPIVLGLTFLVCSYYAERERRVWADANDTRGAYDRMMYGMDGLATFALLPGKVVGTFR</sequence>
<feature type="compositionally biased region" description="Basic and acidic residues" evidence="1">
    <location>
        <begin position="477"/>
        <end position="498"/>
    </location>
</feature>
<keyword evidence="2" id="KW-0812">Transmembrane</keyword>
<name>A0A1V8SC25_9PEZI</name>
<accession>A0A1V8SC25</accession>
<reference evidence="4" key="1">
    <citation type="submission" date="2017-03" db="EMBL/GenBank/DDBJ databases">
        <title>Genomes of endolithic fungi from Antarctica.</title>
        <authorList>
            <person name="Coleine C."/>
            <person name="Masonjones S."/>
            <person name="Stajich J.E."/>
        </authorList>
    </citation>
    <scope>NUCLEOTIDE SEQUENCE [LARGE SCALE GENOMIC DNA]</scope>
    <source>
        <strain evidence="4">CCFEE 5527</strain>
    </source>
</reference>
<gene>
    <name evidence="3" type="ORF">B0A48_17149</name>
</gene>
<feature type="region of interest" description="Disordered" evidence="1">
    <location>
        <begin position="634"/>
        <end position="687"/>
    </location>
</feature>
<evidence type="ECO:0000256" key="1">
    <source>
        <dbReference type="SAM" id="MobiDB-lite"/>
    </source>
</evidence>
<organism evidence="3 4">
    <name type="scientific">Cryoendolithus antarcticus</name>
    <dbReference type="NCBI Taxonomy" id="1507870"/>
    <lineage>
        <taxon>Eukaryota</taxon>
        <taxon>Fungi</taxon>
        <taxon>Dikarya</taxon>
        <taxon>Ascomycota</taxon>
        <taxon>Pezizomycotina</taxon>
        <taxon>Dothideomycetes</taxon>
        <taxon>Dothideomycetidae</taxon>
        <taxon>Cladosporiales</taxon>
        <taxon>Cladosporiaceae</taxon>
        <taxon>Cryoendolithus</taxon>
    </lineage>
</organism>
<keyword evidence="2" id="KW-1133">Transmembrane helix</keyword>
<feature type="compositionally biased region" description="Basic and acidic residues" evidence="1">
    <location>
        <begin position="327"/>
        <end position="379"/>
    </location>
</feature>
<keyword evidence="4" id="KW-1185">Reference proteome</keyword>
<proteinExistence type="predicted"/>
<feature type="transmembrane region" description="Helical" evidence="2">
    <location>
        <begin position="734"/>
        <end position="754"/>
    </location>
</feature>
<dbReference type="Proteomes" id="UP000192596">
    <property type="component" value="Unassembled WGS sequence"/>
</dbReference>
<dbReference type="InParanoid" id="A0A1V8SC25"/>
<feature type="compositionally biased region" description="Basic and acidic residues" evidence="1">
    <location>
        <begin position="282"/>
        <end position="319"/>
    </location>
</feature>
<comment type="caution">
    <text evidence="3">The sequence shown here is derived from an EMBL/GenBank/DDBJ whole genome shotgun (WGS) entry which is preliminary data.</text>
</comment>
<feature type="compositionally biased region" description="Polar residues" evidence="1">
    <location>
        <begin position="216"/>
        <end position="225"/>
    </location>
</feature>
<dbReference type="AlphaFoldDB" id="A0A1V8SC25"/>
<evidence type="ECO:0000313" key="4">
    <source>
        <dbReference type="Proteomes" id="UP000192596"/>
    </source>
</evidence>
<keyword evidence="2" id="KW-0472">Membrane</keyword>
<dbReference type="EMBL" id="NAJO01000062">
    <property type="protein sequence ID" value="OQN96725.1"/>
    <property type="molecule type" value="Genomic_DNA"/>
</dbReference>
<protein>
    <submittedName>
        <fullName evidence="3">Uncharacterized protein</fullName>
    </submittedName>
</protein>
<feature type="region of interest" description="Disordered" evidence="1">
    <location>
        <begin position="134"/>
        <end position="396"/>
    </location>
</feature>
<feature type="compositionally biased region" description="Acidic residues" evidence="1">
    <location>
        <begin position="528"/>
        <end position="540"/>
    </location>
</feature>